<proteinExistence type="predicted"/>
<accession>A0ABU8YXC3</accession>
<comment type="caution">
    <text evidence="1">The sequence shown here is derived from an EMBL/GenBank/DDBJ whole genome shotgun (WGS) entry which is preliminary data.</text>
</comment>
<dbReference type="Proteomes" id="UP001384579">
    <property type="component" value="Unassembled WGS sequence"/>
</dbReference>
<name>A0ABU8YXC3_9CYAN</name>
<keyword evidence="2" id="KW-1185">Reference proteome</keyword>
<reference evidence="1 2" key="1">
    <citation type="journal article" date="2020" name="Harmful Algae">
        <title>Molecular and morphological characterization of a novel dihydroanatoxin-a producing Microcoleus species (cyanobacteria) from the Russian River, California, USA.</title>
        <authorList>
            <person name="Conklin K.Y."/>
            <person name="Stancheva R."/>
            <person name="Otten T.G."/>
            <person name="Fadness R."/>
            <person name="Boyer G.L."/>
            <person name="Read B."/>
            <person name="Zhang X."/>
            <person name="Sheath R.G."/>
        </authorList>
    </citation>
    <scope>NUCLEOTIDE SEQUENCE [LARGE SCALE GENOMIC DNA]</scope>
    <source>
        <strain evidence="1 2">PTRS2</strain>
    </source>
</reference>
<sequence>MSNDPFEVQVQHFAALKSKYQATKYEDSSPSSLLYLILRKADLEFEITDFERNWLQEHELLETIKAIEQEPLHKAEERSKLDAKFSKLKSKFKVTKPRDRDLSLSNPLYPILWKLDSENKLTDLEVKYLKKQGLTEIVAIVEEMARFAVLKAKYQATEYPDCSLDSPLYQILKKLDAQQILSDVEANWLFNNQLIDTLEIFWQQKAEREAEFAQLKDKYKASEYPETSVSSPLYKILKKLKWDLQLSESELNWLEEHQLSETLSIVLEIEQTRHFAELKVKYKANEFEDSSRSSHLYKVLKKIDLDNQLGEQDINFLKKRKLTETITLALDKYAASLKSKIQSGEQLSEADIDWAKQNGREDVIAFAIDKYAASLKSKIQSGELLSEADIDWLKQNGREDVITFAQEKEFAALKVKYRIIDRDFSFDPFYAIMVKLEKKERLDPVLVVRLIQQKLLASHGRIAIAYHRLEACFYEQEYERTGNKWNLPNASSHWRKA</sequence>
<gene>
    <name evidence="1" type="ORF">WMG39_28745</name>
</gene>
<dbReference type="EMBL" id="JBBLXS010000766">
    <property type="protein sequence ID" value="MEK0188806.1"/>
    <property type="molecule type" value="Genomic_DNA"/>
</dbReference>
<feature type="non-terminal residue" evidence="1">
    <location>
        <position position="497"/>
    </location>
</feature>
<dbReference type="RefSeq" id="WP_340542249.1">
    <property type="nucleotide sequence ID" value="NZ_JBBLXS010000766.1"/>
</dbReference>
<protein>
    <submittedName>
        <fullName evidence="1">Uncharacterized protein</fullName>
    </submittedName>
</protein>
<evidence type="ECO:0000313" key="2">
    <source>
        <dbReference type="Proteomes" id="UP001384579"/>
    </source>
</evidence>
<evidence type="ECO:0000313" key="1">
    <source>
        <dbReference type="EMBL" id="MEK0188806.1"/>
    </source>
</evidence>
<organism evidence="1 2">
    <name type="scientific">Microcoleus anatoxicus PTRS2</name>
    <dbReference type="NCBI Taxonomy" id="2705321"/>
    <lineage>
        <taxon>Bacteria</taxon>
        <taxon>Bacillati</taxon>
        <taxon>Cyanobacteriota</taxon>
        <taxon>Cyanophyceae</taxon>
        <taxon>Oscillatoriophycideae</taxon>
        <taxon>Oscillatoriales</taxon>
        <taxon>Microcoleaceae</taxon>
        <taxon>Microcoleus</taxon>
        <taxon>Microcoleus anatoxicus</taxon>
    </lineage>
</organism>